<sequence>MELSFSLQSRSFSGSGQLTGGFVDGNIGVPGRSAEALSASRATETGRSRHIPSTLTPVGVGATH</sequence>
<accession>A0ACC0EE38</accession>
<reference evidence="2" key="1">
    <citation type="journal article" date="2018" name="BMC Genomics">
        <title>Genomic insights into host adaptation between the wheat stripe rust pathogen (Puccinia striiformis f. sp. tritici) and the barley stripe rust pathogen (Puccinia striiformis f. sp. hordei).</title>
        <authorList>
            <person name="Xia C."/>
            <person name="Wang M."/>
            <person name="Yin C."/>
            <person name="Cornejo O.E."/>
            <person name="Hulbert S.H."/>
            <person name="Chen X."/>
        </authorList>
    </citation>
    <scope>NUCLEOTIDE SEQUENCE [LARGE SCALE GENOMIC DNA]</scope>
    <source>
        <strain evidence="2">93-210</strain>
    </source>
</reference>
<dbReference type="Proteomes" id="UP001060170">
    <property type="component" value="Chromosome 7"/>
</dbReference>
<evidence type="ECO:0000313" key="1">
    <source>
        <dbReference type="EMBL" id="KAI7951591.1"/>
    </source>
</evidence>
<reference evidence="1 2" key="3">
    <citation type="journal article" date="2022" name="Microbiol. Spectr.">
        <title>Folding features and dynamics of 3D genome architecture in plant fungal pathogens.</title>
        <authorList>
            <person name="Xia C."/>
        </authorList>
    </citation>
    <scope>NUCLEOTIDE SEQUENCE [LARGE SCALE GENOMIC DNA]</scope>
    <source>
        <strain evidence="1 2">93-210</strain>
    </source>
</reference>
<gene>
    <name evidence="1" type="ORF">MJO28_007275</name>
</gene>
<proteinExistence type="predicted"/>
<evidence type="ECO:0000313" key="2">
    <source>
        <dbReference type="Proteomes" id="UP001060170"/>
    </source>
</evidence>
<keyword evidence="2" id="KW-1185">Reference proteome</keyword>
<protein>
    <submittedName>
        <fullName evidence="1">Uncharacterized protein</fullName>
    </submittedName>
</protein>
<dbReference type="EMBL" id="CM045871">
    <property type="protein sequence ID" value="KAI7951591.1"/>
    <property type="molecule type" value="Genomic_DNA"/>
</dbReference>
<name>A0ACC0EE38_9BASI</name>
<organism evidence="1 2">
    <name type="scientific">Puccinia striiformis f. sp. tritici</name>
    <dbReference type="NCBI Taxonomy" id="168172"/>
    <lineage>
        <taxon>Eukaryota</taxon>
        <taxon>Fungi</taxon>
        <taxon>Dikarya</taxon>
        <taxon>Basidiomycota</taxon>
        <taxon>Pucciniomycotina</taxon>
        <taxon>Pucciniomycetes</taxon>
        <taxon>Pucciniales</taxon>
        <taxon>Pucciniaceae</taxon>
        <taxon>Puccinia</taxon>
    </lineage>
</organism>
<comment type="caution">
    <text evidence="1">The sequence shown here is derived from an EMBL/GenBank/DDBJ whole genome shotgun (WGS) entry which is preliminary data.</text>
</comment>
<reference evidence="2" key="2">
    <citation type="journal article" date="2018" name="Mol. Plant Microbe Interact.">
        <title>Genome sequence resources for the wheat stripe rust pathogen (Puccinia striiformis f. sp. tritici) and the barley stripe rust pathogen (Puccinia striiformis f. sp. hordei).</title>
        <authorList>
            <person name="Xia C."/>
            <person name="Wang M."/>
            <person name="Yin C."/>
            <person name="Cornejo O.E."/>
            <person name="Hulbert S.H."/>
            <person name="Chen X."/>
        </authorList>
    </citation>
    <scope>NUCLEOTIDE SEQUENCE [LARGE SCALE GENOMIC DNA]</scope>
    <source>
        <strain evidence="2">93-210</strain>
    </source>
</reference>